<proteinExistence type="predicted"/>
<dbReference type="Gene3D" id="3.40.50.150">
    <property type="entry name" value="Vaccinia Virus protein VP39"/>
    <property type="match status" value="1"/>
</dbReference>
<dbReference type="PIRSF" id="PIRSF017393">
    <property type="entry name" value="MTase_SAV2177"/>
    <property type="match status" value="1"/>
</dbReference>
<evidence type="ECO:0000313" key="1">
    <source>
        <dbReference type="EMBL" id="OEV09954.1"/>
    </source>
</evidence>
<reference evidence="1 2" key="1">
    <citation type="journal article" date="2016" name="Front. Microbiol.">
        <title>Comparative Genomics Analysis of Streptomyces Species Reveals Their Adaptation to the Marine Environment and Their Diversity at the Genomic Level.</title>
        <authorList>
            <person name="Tian X."/>
            <person name="Zhang Z."/>
            <person name="Yang T."/>
            <person name="Chen M."/>
            <person name="Li J."/>
            <person name="Chen F."/>
            <person name="Yang J."/>
            <person name="Li W."/>
            <person name="Zhang B."/>
            <person name="Zhang Z."/>
            <person name="Wu J."/>
            <person name="Zhang C."/>
            <person name="Long L."/>
            <person name="Xiao J."/>
        </authorList>
    </citation>
    <scope>NUCLEOTIDE SEQUENCE [LARGE SCALE GENOMIC DNA]</scope>
    <source>
        <strain evidence="1 2">SCSIO 10429</strain>
    </source>
</reference>
<dbReference type="GO" id="GO:0008168">
    <property type="term" value="F:methyltransferase activity"/>
    <property type="evidence" value="ECO:0007669"/>
    <property type="project" value="UniProtKB-KW"/>
</dbReference>
<evidence type="ECO:0000313" key="2">
    <source>
        <dbReference type="Proteomes" id="UP000176005"/>
    </source>
</evidence>
<organism evidence="1 2">
    <name type="scientific">Streptomyces nanshensis</name>
    <dbReference type="NCBI Taxonomy" id="518642"/>
    <lineage>
        <taxon>Bacteria</taxon>
        <taxon>Bacillati</taxon>
        <taxon>Actinomycetota</taxon>
        <taxon>Actinomycetes</taxon>
        <taxon>Kitasatosporales</taxon>
        <taxon>Streptomycetaceae</taxon>
        <taxon>Streptomyces</taxon>
    </lineage>
</organism>
<dbReference type="EMBL" id="LJGW01000333">
    <property type="protein sequence ID" value="OEV09954.1"/>
    <property type="molecule type" value="Genomic_DNA"/>
</dbReference>
<accession>A0A1E7L193</accession>
<dbReference type="Proteomes" id="UP000176005">
    <property type="component" value="Unassembled WGS sequence"/>
</dbReference>
<dbReference type="RefSeq" id="WP_070018229.1">
    <property type="nucleotide sequence ID" value="NZ_LJGW01000333.1"/>
</dbReference>
<sequence>MDETPAWMQTEARTPVDLQVDRPHGARVYDFLLGGKTNYAADREQAEKVLASVPAAAASARENRAFIHRAARHLVAEAGIRQFLDIGTGIPTSPNLHEVAQDVYPSARVVYADNDPIVLTHSRALHTTTPEGVTAYIEADATDPVSILESPALRETLDLTEPVAITLCLLLHWLPEGYDAYGMVRTLLDAVPSGSALVVTHVTKDFDERAGGIEEDFEDTGSTVRTRTKAEVGRFFEGLEFVEPGLTAPQRWRPGPAEVEAGDRDALRDQDIPIWAGVALKPAV</sequence>
<dbReference type="SUPFAM" id="SSF53335">
    <property type="entry name" value="S-adenosyl-L-methionine-dependent methyltransferases"/>
    <property type="match status" value="1"/>
</dbReference>
<comment type="caution">
    <text evidence="1">The sequence shown here is derived from an EMBL/GenBank/DDBJ whole genome shotgun (WGS) entry which is preliminary data.</text>
</comment>
<dbReference type="InterPro" id="IPR029063">
    <property type="entry name" value="SAM-dependent_MTases_sf"/>
</dbReference>
<keyword evidence="1" id="KW-0489">Methyltransferase</keyword>
<keyword evidence="1" id="KW-0808">Transferase</keyword>
<dbReference type="InterPro" id="IPR006764">
    <property type="entry name" value="SAM_dep_MeTrfase_SAV2177_type"/>
</dbReference>
<name>A0A1E7L193_9ACTN</name>
<dbReference type="GO" id="GO:0032259">
    <property type="term" value="P:methylation"/>
    <property type="evidence" value="ECO:0007669"/>
    <property type="project" value="UniProtKB-KW"/>
</dbReference>
<gene>
    <name evidence="1" type="ORF">AN218_19750</name>
</gene>
<dbReference type="AlphaFoldDB" id="A0A1E7L193"/>
<dbReference type="PATRIC" id="fig|518642.10.peg.4537"/>
<protein>
    <submittedName>
        <fullName evidence="1">Methyltransferase</fullName>
    </submittedName>
</protein>
<dbReference type="Pfam" id="PF04672">
    <property type="entry name" value="Methyltransf_19"/>
    <property type="match status" value="1"/>
</dbReference>
<keyword evidence="2" id="KW-1185">Reference proteome</keyword>